<accession>A0A5S4G4V1</accession>
<organism evidence="3 4">
    <name type="scientific">Nonomuraea zeae</name>
    <dbReference type="NCBI Taxonomy" id="1642303"/>
    <lineage>
        <taxon>Bacteria</taxon>
        <taxon>Bacillati</taxon>
        <taxon>Actinomycetota</taxon>
        <taxon>Actinomycetes</taxon>
        <taxon>Streptosporangiales</taxon>
        <taxon>Streptosporangiaceae</taxon>
        <taxon>Nonomuraea</taxon>
    </lineage>
</organism>
<evidence type="ECO:0000259" key="2">
    <source>
        <dbReference type="Pfam" id="PF01636"/>
    </source>
</evidence>
<dbReference type="Gene3D" id="3.90.1200.10">
    <property type="match status" value="1"/>
</dbReference>
<dbReference type="Proteomes" id="UP000306628">
    <property type="component" value="Unassembled WGS sequence"/>
</dbReference>
<protein>
    <submittedName>
        <fullName evidence="3">Aminoglycoside phosphotransferase family protein</fullName>
    </submittedName>
</protein>
<evidence type="ECO:0000313" key="3">
    <source>
        <dbReference type="EMBL" id="TMR27872.1"/>
    </source>
</evidence>
<feature type="region of interest" description="Disordered" evidence="1">
    <location>
        <begin position="13"/>
        <end position="34"/>
    </location>
</feature>
<proteinExistence type="predicted"/>
<dbReference type="EMBL" id="VCKX01000157">
    <property type="protein sequence ID" value="TMR27872.1"/>
    <property type="molecule type" value="Genomic_DNA"/>
</dbReference>
<dbReference type="Gene3D" id="3.30.200.20">
    <property type="entry name" value="Phosphorylase Kinase, domain 1"/>
    <property type="match status" value="1"/>
</dbReference>
<keyword evidence="4" id="KW-1185">Reference proteome</keyword>
<dbReference type="GO" id="GO:0016740">
    <property type="term" value="F:transferase activity"/>
    <property type="evidence" value="ECO:0007669"/>
    <property type="project" value="UniProtKB-KW"/>
</dbReference>
<evidence type="ECO:0000256" key="1">
    <source>
        <dbReference type="SAM" id="MobiDB-lite"/>
    </source>
</evidence>
<evidence type="ECO:0000313" key="4">
    <source>
        <dbReference type="Proteomes" id="UP000306628"/>
    </source>
</evidence>
<comment type="caution">
    <text evidence="3">The sequence shown here is derived from an EMBL/GenBank/DDBJ whole genome shotgun (WGS) entry which is preliminary data.</text>
</comment>
<dbReference type="Pfam" id="PF01636">
    <property type="entry name" value="APH"/>
    <property type="match status" value="1"/>
</dbReference>
<feature type="domain" description="Aminoglycoside phosphotransferase" evidence="2">
    <location>
        <begin position="81"/>
        <end position="278"/>
    </location>
</feature>
<dbReference type="AlphaFoldDB" id="A0A5S4G4V1"/>
<dbReference type="SUPFAM" id="SSF56112">
    <property type="entry name" value="Protein kinase-like (PK-like)"/>
    <property type="match status" value="1"/>
</dbReference>
<dbReference type="OrthoDB" id="2570531at2"/>
<gene>
    <name evidence="3" type="ORF">ETD85_37700</name>
</gene>
<dbReference type="InterPro" id="IPR002575">
    <property type="entry name" value="Aminoglycoside_PTrfase"/>
</dbReference>
<keyword evidence="3" id="KW-0808">Transferase</keyword>
<dbReference type="InterPro" id="IPR011009">
    <property type="entry name" value="Kinase-like_dom_sf"/>
</dbReference>
<name>A0A5S4G4V1_9ACTN</name>
<sequence>MQALGKGFAVTRESGVRGQEAGSGAGEHEAGRGVLPQATSGSRIAWAAVPEEVVAGIERLLGGRVVDAVSQPGGFSEGLAARVRLASGGRAFVKAASTSAAPAAAAFHRREIEISRRLPRAVPVPRLLDAYDDGDWVALIFEEIPGRLAAQPWRRDELDRVLAAVTGLVQVLTPSPVDGEFLGGPRLGGWAALAKGVSSVEGSAVKRIDALSPWAARHLDELAALEEGSAPALAGRTLLHGDLYPFNIMLTAGRVFVVDWPHAWVGAGHCDLVTLLASVSLSGIDPQPIAEDHPLTRDLDAAQIDAVLAMHSGFLLRIAASAGPQVDRHLVDMMVALGRASLRWLRERL</sequence>
<reference evidence="3 4" key="1">
    <citation type="submission" date="2019-05" db="EMBL/GenBank/DDBJ databases">
        <title>Draft genome sequence of Nonomuraea zeae DSM 100528.</title>
        <authorList>
            <person name="Saricaoglu S."/>
            <person name="Isik K."/>
        </authorList>
    </citation>
    <scope>NUCLEOTIDE SEQUENCE [LARGE SCALE GENOMIC DNA]</scope>
    <source>
        <strain evidence="3 4">DSM 100528</strain>
    </source>
</reference>